<dbReference type="Pfam" id="PF17681">
    <property type="entry name" value="GCP_N_terminal"/>
    <property type="match status" value="1"/>
</dbReference>
<dbReference type="InterPro" id="IPR041470">
    <property type="entry name" value="GCP_N"/>
</dbReference>
<evidence type="ECO:0000256" key="9">
    <source>
        <dbReference type="SAM" id="MobiDB-lite"/>
    </source>
</evidence>
<feature type="region of interest" description="Disordered" evidence="9">
    <location>
        <begin position="405"/>
        <end position="427"/>
    </location>
</feature>
<feature type="domain" description="Gamma tubulin complex component protein N-terminal" evidence="11">
    <location>
        <begin position="2"/>
        <end position="328"/>
    </location>
</feature>
<dbReference type="GO" id="GO:0031122">
    <property type="term" value="P:cytoplasmic microtubule organization"/>
    <property type="evidence" value="ECO:0007669"/>
    <property type="project" value="TreeGrafter"/>
</dbReference>
<evidence type="ECO:0000256" key="1">
    <source>
        <dbReference type="ARBA" id="ARBA00004300"/>
    </source>
</evidence>
<dbReference type="FunFam" id="1.20.120.1900:FF:000001">
    <property type="entry name" value="Gamma-tubulin complex component"/>
    <property type="match status" value="1"/>
</dbReference>
<protein>
    <recommendedName>
        <fullName evidence="8">Gamma-tubulin complex component</fullName>
    </recommendedName>
</protein>
<dbReference type="GO" id="GO:0051225">
    <property type="term" value="P:spindle assembly"/>
    <property type="evidence" value="ECO:0007669"/>
    <property type="project" value="TreeGrafter"/>
</dbReference>
<proteinExistence type="inferred from homology"/>
<evidence type="ECO:0000313" key="13">
    <source>
        <dbReference type="Proteomes" id="UP000694389"/>
    </source>
</evidence>
<evidence type="ECO:0000256" key="6">
    <source>
        <dbReference type="ARBA" id="ARBA00093416"/>
    </source>
</evidence>
<dbReference type="Gene3D" id="1.20.120.1900">
    <property type="entry name" value="Gamma-tubulin complex, C-terminal domain"/>
    <property type="match status" value="1"/>
</dbReference>
<dbReference type="GO" id="GO:0005874">
    <property type="term" value="C:microtubule"/>
    <property type="evidence" value="ECO:0007669"/>
    <property type="project" value="UniProtKB-KW"/>
</dbReference>
<dbReference type="GO" id="GO:0000922">
    <property type="term" value="C:spindle pole"/>
    <property type="evidence" value="ECO:0007669"/>
    <property type="project" value="InterPro"/>
</dbReference>
<evidence type="ECO:0000256" key="8">
    <source>
        <dbReference type="RuleBase" id="RU363050"/>
    </source>
</evidence>
<feature type="region of interest" description="Disordered" evidence="9">
    <location>
        <begin position="189"/>
        <end position="209"/>
    </location>
</feature>
<dbReference type="GO" id="GO:0051011">
    <property type="term" value="F:microtubule minus-end binding"/>
    <property type="evidence" value="ECO:0007669"/>
    <property type="project" value="TreeGrafter"/>
</dbReference>
<comment type="similarity">
    <text evidence="2 8">Belongs to the TUBGCP family.</text>
</comment>
<dbReference type="AlphaFoldDB" id="A0A8P4G1Q3"/>
<reference evidence="12" key="1">
    <citation type="submission" date="2025-08" db="UniProtKB">
        <authorList>
            <consortium name="Ensembl"/>
        </authorList>
    </citation>
    <scope>IDENTIFICATION</scope>
</reference>
<dbReference type="GO" id="GO:0043015">
    <property type="term" value="F:gamma-tubulin binding"/>
    <property type="evidence" value="ECO:0007669"/>
    <property type="project" value="InterPro"/>
</dbReference>
<keyword evidence="3 8" id="KW-0963">Cytoplasm</keyword>
<evidence type="ECO:0000259" key="10">
    <source>
        <dbReference type="Pfam" id="PF04130"/>
    </source>
</evidence>
<dbReference type="GO" id="GO:0000278">
    <property type="term" value="P:mitotic cell cycle"/>
    <property type="evidence" value="ECO:0007669"/>
    <property type="project" value="TreeGrafter"/>
</dbReference>
<sequence>MIHELLLALSGYPGTIFTWNKRTGLQVSQDLPFLHPSETSVLNRLSKLGSDYIRFTEFIEQHTGHVHQQEHHTNQPSQTGLHGIYLRAFCTGLDSILQPYRQALLDLEQEFLGDPHLTISHVNYKLDQIHGCQILETVYKHSCGGLPPVRMALEKILAVCHGVMYKQLAAWMLHGLLLDQSEEFFVKQGPSAGGAAANQEEDEEDLGLGGLSGKQLRELQDLRLIEEENMLAPSLQQFSLRTEMLPSYIPIRVAEKILFVGESVQMFENHNHSPSRAGSILKHQEDLFAADLHRLKQQPLFSLVDFENLIDRIRSTVAEHLWTLMVEESDLLEQLKIIKDFYLLGRGELYQVFIDLAQHMLKTPPTAVTEHDVNVAFQQAAHKVLLDDDNLLPLLHLTVDYQGKDGKEATGPRDGATPPQDTSPREVPPTGWAALGLTYKVQWPLHILFTPAVLEKYNVVFRYLLSVRRVQSQLQHCWALQMQRKHLKSSQTDAVKWRLRNHMAFLIDNLQYYLQVDVLESQFSQLLQQINSTRDFESIRLAHDHFLSNLLAQSFILLKPVFHCLNEILELCHNFCSLVSQSVVSLDERGTAQLDILVKGFRRQSSLLFKILSSVRNHQINSDLAQLLLRLDYNKYYTQAGGTLGR</sequence>
<evidence type="ECO:0000259" key="11">
    <source>
        <dbReference type="Pfam" id="PF17681"/>
    </source>
</evidence>
<evidence type="ECO:0000313" key="12">
    <source>
        <dbReference type="Ensembl" id="ENSDLAP00005064557.1"/>
    </source>
</evidence>
<comment type="subcellular location">
    <subcellularLocation>
        <location evidence="1">Cytoplasm</location>
        <location evidence="1">Cytoskeleton</location>
        <location evidence="1">Microtubule organizing center</location>
        <location evidence="1">Centrosome</location>
    </subcellularLocation>
</comment>
<dbReference type="Proteomes" id="UP000694389">
    <property type="component" value="Unassembled WGS sequence"/>
</dbReference>
<comment type="subunit">
    <text evidence="7">Component of the gamma-tubulin ring complex (gTuRC) consisting of TUBGCP2, TUBGCP3, TUBGCP4, TUBGCP5 and TUBGCP6 and gamma-tubulin TUBG1 or TUBG2. TUBGCP2, TUBGCP3, TUBGCP4, TUBGCP5 and TUBGCP6 assemble in a 5:5:2:1:1 stoichiometry; each is associated with a gamma-tubulin, thereby arranging 14 gamma-tubulins in a helical manner. Gamma-tubulin at the first position is blocked by TUBGCP3 at the last position, allowing 13 protafilaments to grow into a microtubule. The gTuRC (via TUBGCP3 and TUBGCP6) interacts with ACTB and MZT1; the interactions form a luminal bridge that stabilizes the initial structure during complex assembly. The gTuRC (via TUBGCP2) interacts with MZT2A/MZT2B and CDK5RAP2 (via CM1 motif); the interactions play a role in gTuRC activation. Interacts with NINL. Interacts with ATF5; the ATF5:PCNT:polyglutamylated tubulin (PGT) tripartite unites the mother centriole and the pericentriolar material (PCM) in the centrosome.</text>
</comment>
<keyword evidence="4 8" id="KW-0493">Microtubule</keyword>
<dbReference type="InterPro" id="IPR040457">
    <property type="entry name" value="GCP_C"/>
</dbReference>
<name>A0A8P4G1Q3_DICLA</name>
<dbReference type="PANTHER" id="PTHR19302">
    <property type="entry name" value="GAMMA TUBULIN COMPLEX PROTEIN"/>
    <property type="match status" value="1"/>
</dbReference>
<organism evidence="12 13">
    <name type="scientific">Dicentrarchus labrax</name>
    <name type="common">European seabass</name>
    <name type="synonym">Morone labrax</name>
    <dbReference type="NCBI Taxonomy" id="13489"/>
    <lineage>
        <taxon>Eukaryota</taxon>
        <taxon>Metazoa</taxon>
        <taxon>Chordata</taxon>
        <taxon>Craniata</taxon>
        <taxon>Vertebrata</taxon>
        <taxon>Euteleostomi</taxon>
        <taxon>Actinopterygii</taxon>
        <taxon>Neopterygii</taxon>
        <taxon>Teleostei</taxon>
        <taxon>Neoteleostei</taxon>
        <taxon>Acanthomorphata</taxon>
        <taxon>Eupercaria</taxon>
        <taxon>Moronidae</taxon>
        <taxon>Dicentrarchus</taxon>
    </lineage>
</organism>
<evidence type="ECO:0000256" key="3">
    <source>
        <dbReference type="ARBA" id="ARBA00022490"/>
    </source>
</evidence>
<dbReference type="PANTHER" id="PTHR19302:SF27">
    <property type="entry name" value="GAMMA-TUBULIN COMPLEX COMPONENT 4"/>
    <property type="match status" value="1"/>
</dbReference>
<dbReference type="InterPro" id="IPR007259">
    <property type="entry name" value="GCP"/>
</dbReference>
<feature type="domain" description="Gamma tubulin complex component C-terminal" evidence="10">
    <location>
        <begin position="331"/>
        <end position="637"/>
    </location>
</feature>
<dbReference type="InterPro" id="IPR042241">
    <property type="entry name" value="GCP_C_sf"/>
</dbReference>
<dbReference type="GO" id="GO:0051321">
    <property type="term" value="P:meiotic cell cycle"/>
    <property type="evidence" value="ECO:0007669"/>
    <property type="project" value="TreeGrafter"/>
</dbReference>
<gene>
    <name evidence="12" type="primary">tubgcp4</name>
</gene>
<comment type="function">
    <text evidence="6">Component of the gamma-tubulin ring complex (gTuRC) which mediates microtubule nucleation. The gTuRC regulates the minus-end nucleation of alpha-beta tubulin heterodimers that grow into microtubule protafilaments, a critical step in centrosome duplication and spindle formation.</text>
</comment>
<dbReference type="Pfam" id="PF04130">
    <property type="entry name" value="GCP_C_terminal"/>
    <property type="match status" value="1"/>
</dbReference>
<keyword evidence="5 8" id="KW-0206">Cytoskeleton</keyword>
<evidence type="ECO:0000256" key="7">
    <source>
        <dbReference type="ARBA" id="ARBA00093547"/>
    </source>
</evidence>
<dbReference type="GO" id="GO:0007020">
    <property type="term" value="P:microtubule nucleation"/>
    <property type="evidence" value="ECO:0007669"/>
    <property type="project" value="InterPro"/>
</dbReference>
<dbReference type="GO" id="GO:0000930">
    <property type="term" value="C:gamma-tubulin complex"/>
    <property type="evidence" value="ECO:0007669"/>
    <property type="project" value="TreeGrafter"/>
</dbReference>
<keyword evidence="13" id="KW-1185">Reference proteome</keyword>
<evidence type="ECO:0000256" key="2">
    <source>
        <dbReference type="ARBA" id="ARBA00010337"/>
    </source>
</evidence>
<dbReference type="GeneTree" id="ENSGT00940000156677"/>
<dbReference type="Ensembl" id="ENSDLAT00005075437.1">
    <property type="protein sequence ID" value="ENSDLAP00005064557.1"/>
    <property type="gene ID" value="ENSDLAG00005021287.2"/>
</dbReference>
<accession>A0A8P4G1Q3</accession>
<evidence type="ECO:0000256" key="5">
    <source>
        <dbReference type="ARBA" id="ARBA00023212"/>
    </source>
</evidence>
<reference evidence="12" key="2">
    <citation type="submission" date="2025-09" db="UniProtKB">
        <authorList>
            <consortium name="Ensembl"/>
        </authorList>
    </citation>
    <scope>IDENTIFICATION</scope>
</reference>
<evidence type="ECO:0000256" key="4">
    <source>
        <dbReference type="ARBA" id="ARBA00022701"/>
    </source>
</evidence>
<dbReference type="GO" id="GO:0005813">
    <property type="term" value="C:centrosome"/>
    <property type="evidence" value="ECO:0007669"/>
    <property type="project" value="UniProtKB-SubCell"/>
</dbReference>